<dbReference type="Gene3D" id="3.30.460.10">
    <property type="entry name" value="Beta Polymerase, domain 2"/>
    <property type="match status" value="1"/>
</dbReference>
<keyword evidence="5 7" id="KW-0694">RNA-binding</keyword>
<proteinExistence type="inferred from homology"/>
<dbReference type="GO" id="GO:0005524">
    <property type="term" value="F:ATP binding"/>
    <property type="evidence" value="ECO:0007669"/>
    <property type="project" value="UniProtKB-KW"/>
</dbReference>
<evidence type="ECO:0000256" key="3">
    <source>
        <dbReference type="ARBA" id="ARBA00022741"/>
    </source>
</evidence>
<dbReference type="GO" id="GO:0006397">
    <property type="term" value="P:mRNA processing"/>
    <property type="evidence" value="ECO:0007669"/>
    <property type="project" value="UniProtKB-KW"/>
</dbReference>
<dbReference type="PANTHER" id="PTHR43051">
    <property type="entry name" value="POLYNUCLEOTIDE ADENYLYLTRANSFERASE FAMILY PROTEIN"/>
    <property type="match status" value="1"/>
</dbReference>
<dbReference type="InterPro" id="IPR018537">
    <property type="entry name" value="Peptidoglycan-bd_3"/>
</dbReference>
<comment type="similarity">
    <text evidence="7">Belongs to the tRNA nucleotidyltransferase/poly(A) polymerase family.</text>
</comment>
<dbReference type="InterPro" id="IPR008565">
    <property type="entry name" value="TtsA-like_GH18_dom"/>
</dbReference>
<dbReference type="CDD" id="cd13926">
    <property type="entry name" value="N-acetylmuramidase_GH108"/>
    <property type="match status" value="1"/>
</dbReference>
<dbReference type="AlphaFoldDB" id="A0A7G2K0K4"/>
<name>A0A7G2K0K4_HAEIF</name>
<dbReference type="GO" id="GO:1990817">
    <property type="term" value="F:poly(A) RNA polymerase activity"/>
    <property type="evidence" value="ECO:0007669"/>
    <property type="project" value="UniProtKB-EC"/>
</dbReference>
<keyword evidence="6" id="KW-0804">Transcription</keyword>
<dbReference type="Gene3D" id="1.20.141.10">
    <property type="entry name" value="Chitosanase, subunit A, domain 1"/>
    <property type="match status" value="1"/>
</dbReference>
<dbReference type="Pfam" id="PF05838">
    <property type="entry name" value="Glyco_hydro_108"/>
    <property type="match status" value="1"/>
</dbReference>
<keyword evidence="2 7" id="KW-0808">Transferase</keyword>
<dbReference type="Pfam" id="PF01743">
    <property type="entry name" value="PolyA_pol"/>
    <property type="match status" value="1"/>
</dbReference>
<keyword evidence="4" id="KW-0067">ATP-binding</keyword>
<dbReference type="GO" id="GO:0003723">
    <property type="term" value="F:RNA binding"/>
    <property type="evidence" value="ECO:0007669"/>
    <property type="project" value="UniProtKB-KW"/>
</dbReference>
<dbReference type="FunFam" id="3.30.460.10:FF:000035">
    <property type="entry name" value="Poly(A) polymerase I"/>
    <property type="match status" value="1"/>
</dbReference>
<evidence type="ECO:0000256" key="5">
    <source>
        <dbReference type="ARBA" id="ARBA00022884"/>
    </source>
</evidence>
<dbReference type="Pfam" id="PF09374">
    <property type="entry name" value="PG_binding_3"/>
    <property type="match status" value="1"/>
</dbReference>
<feature type="domain" description="Poly A polymerase head" evidence="8">
    <location>
        <begin position="25"/>
        <end position="156"/>
    </location>
</feature>
<dbReference type="SUPFAM" id="SSF53955">
    <property type="entry name" value="Lysozyme-like"/>
    <property type="match status" value="1"/>
</dbReference>
<evidence type="ECO:0000313" key="11">
    <source>
        <dbReference type="EMBL" id="EFA28529.1"/>
    </source>
</evidence>
<dbReference type="CDD" id="cd05398">
    <property type="entry name" value="NT_ClassII-CCAase"/>
    <property type="match status" value="1"/>
</dbReference>
<evidence type="ECO:0000256" key="1">
    <source>
        <dbReference type="ARBA" id="ARBA00022664"/>
    </source>
</evidence>
<feature type="non-terminal residue" evidence="11">
    <location>
        <position position="1"/>
    </location>
</feature>
<gene>
    <name evidence="11" type="primary">pcnB</name>
    <name evidence="11" type="ORF">HAINFHK1212_1398</name>
</gene>
<dbReference type="InterPro" id="IPR043519">
    <property type="entry name" value="NT_sf"/>
</dbReference>
<evidence type="ECO:0000256" key="4">
    <source>
        <dbReference type="ARBA" id="ARBA00022840"/>
    </source>
</evidence>
<evidence type="ECO:0000259" key="9">
    <source>
        <dbReference type="Pfam" id="PF05838"/>
    </source>
</evidence>
<feature type="domain" description="Peptidoglycan binding" evidence="10">
    <location>
        <begin position="237"/>
        <end position="298"/>
    </location>
</feature>
<evidence type="ECO:0000259" key="10">
    <source>
        <dbReference type="Pfam" id="PF09374"/>
    </source>
</evidence>
<keyword evidence="11" id="KW-0548">Nucleotidyltransferase</keyword>
<dbReference type="PANTHER" id="PTHR43051:SF1">
    <property type="entry name" value="POLYNUCLEOTIDE ADENYLYLTRANSFERASE FAMILY PROTEIN"/>
    <property type="match status" value="1"/>
</dbReference>
<dbReference type="InterPro" id="IPR023346">
    <property type="entry name" value="Lysozyme-like_dom_sf"/>
</dbReference>
<feature type="domain" description="TtsA-like Glycoside hydrolase family 108" evidence="9">
    <location>
        <begin position="157"/>
        <end position="234"/>
    </location>
</feature>
<organism evidence="11">
    <name type="scientific">Haemophilus influenzae HK1212</name>
    <dbReference type="NCBI Taxonomy" id="456482"/>
    <lineage>
        <taxon>Bacteria</taxon>
        <taxon>Pseudomonadati</taxon>
        <taxon>Pseudomonadota</taxon>
        <taxon>Gammaproteobacteria</taxon>
        <taxon>Pasteurellales</taxon>
        <taxon>Pasteurellaceae</taxon>
        <taxon>Haemophilus</taxon>
    </lineage>
</organism>
<dbReference type="SUPFAM" id="SSF81301">
    <property type="entry name" value="Nucleotidyltransferase"/>
    <property type="match status" value="1"/>
</dbReference>
<evidence type="ECO:0000256" key="6">
    <source>
        <dbReference type="ARBA" id="ARBA00023163"/>
    </source>
</evidence>
<evidence type="ECO:0000256" key="2">
    <source>
        <dbReference type="ARBA" id="ARBA00022679"/>
    </source>
</evidence>
<evidence type="ECO:0000256" key="7">
    <source>
        <dbReference type="RuleBase" id="RU003953"/>
    </source>
</evidence>
<dbReference type="EC" id="2.7.7.19" evidence="11"/>
<evidence type="ECO:0000259" key="8">
    <source>
        <dbReference type="Pfam" id="PF01743"/>
    </source>
</evidence>
<keyword evidence="1" id="KW-0507">mRNA processing</keyword>
<dbReference type="InterPro" id="IPR052191">
    <property type="entry name" value="tRNA_ntf/polyA_polymerase_I"/>
</dbReference>
<accession>A0A7G2K0K4</accession>
<reference evidence="11" key="1">
    <citation type="journal article" date="2010" name="Genomics">
        <title>Tracing phylogenomic events leading to diversity of Haemophilus influenzae and the emergence of Brazilian Purpuric Fever (BPF)-associated clones.</title>
        <authorList>
            <person name="Papazisi L."/>
            <person name="Ratnayake S."/>
            <person name="Remortel B.G."/>
            <person name="Bock G.R."/>
            <person name="Liang W."/>
            <person name="Saeed A.I."/>
            <person name="Liu J."/>
            <person name="Fleischmann R.D."/>
            <person name="Kilian M."/>
            <person name="Peterson S.N."/>
        </authorList>
    </citation>
    <scope>NUCLEOTIDE SEQUENCE [LARGE SCALE GENOMIC DNA]</scope>
    <source>
        <strain evidence="11">HK1212</strain>
    </source>
</reference>
<protein>
    <submittedName>
        <fullName evidence="11">Poly(A) polymerase</fullName>
        <ecNumber evidence="11">2.7.7.19</ecNumber>
    </submittedName>
</protein>
<comment type="caution">
    <text evidence="11">The sequence shown here is derived from an EMBL/GenBank/DDBJ whole genome shotgun (WGS) entry which is preliminary data.</text>
</comment>
<keyword evidence="3" id="KW-0547">Nucleotide-binding</keyword>
<dbReference type="InterPro" id="IPR002646">
    <property type="entry name" value="PolA_pol_head_dom"/>
</dbReference>
<dbReference type="EMBL" id="ABFC01000685">
    <property type="protein sequence ID" value="EFA28529.1"/>
    <property type="molecule type" value="Genomic_DNA"/>
</dbReference>
<sequence>DISPRDFSRNALNVVEKLQRQGFEAYIVGGCIRDLLLGKKPKDFDVATNARPEQIQNIFQRQCRLVGRRFRLAHIMFGRDIIEVATFRANHSDARNENQAKQSNEGMLLRDNVYGTIEQDAVRRDFTVNALYYNPQDNTLRDYFEGIKDLKAGKLRLIGHEGGYVNDPRDPGGETHWGITKRTALANGYQGNMRVMTRDQAFKIYYCAFWLRYQCDKMPESVAFQFFDAAVNHGLGNASRMLQRAVNVADDGIIGNMTIAAIKKMAISDVIMRLNAERLEFYCKLGTFATFGKGWVRRVAGNLKYGAIDNEV</sequence>